<feature type="repeat" description="PPR" evidence="3">
    <location>
        <begin position="128"/>
        <end position="162"/>
    </location>
</feature>
<name>A0A061DHU9_THECC</name>
<dbReference type="InterPro" id="IPR046960">
    <property type="entry name" value="PPR_At4g14850-like_plant"/>
</dbReference>
<dbReference type="Pfam" id="PF20431">
    <property type="entry name" value="E_motif"/>
    <property type="match status" value="1"/>
</dbReference>
<evidence type="ECO:0000313" key="4">
    <source>
        <dbReference type="EMBL" id="EOX91772.1"/>
    </source>
</evidence>
<dbReference type="SUPFAM" id="SSF48452">
    <property type="entry name" value="TPR-like"/>
    <property type="match status" value="1"/>
</dbReference>
<dbReference type="Pfam" id="PF01535">
    <property type="entry name" value="PPR"/>
    <property type="match status" value="4"/>
</dbReference>
<dbReference type="FunFam" id="1.25.40.10:FF:000196">
    <property type="entry name" value="Pentatricopeptide repeat-containing protein At4g14850"/>
    <property type="match status" value="1"/>
</dbReference>
<evidence type="ECO:0000256" key="1">
    <source>
        <dbReference type="ARBA" id="ARBA00022737"/>
    </source>
</evidence>
<dbReference type="Gramene" id="EOX91772">
    <property type="protein sequence ID" value="EOX91772"/>
    <property type="gene ID" value="TCM_000851"/>
</dbReference>
<dbReference type="HOGENOM" id="CLU_002706_15_10_1"/>
<dbReference type="FunFam" id="1.25.40.10:FF:001174">
    <property type="entry name" value="Pentatricopeptide repeat-containing protein At3g49740"/>
    <property type="match status" value="1"/>
</dbReference>
<dbReference type="Pfam" id="PF13041">
    <property type="entry name" value="PPR_2"/>
    <property type="match status" value="3"/>
</dbReference>
<dbReference type="OMA" id="SCAAYGN"/>
<dbReference type="InterPro" id="IPR046848">
    <property type="entry name" value="E_motif"/>
</dbReference>
<dbReference type="PROSITE" id="PS51375">
    <property type="entry name" value="PPR"/>
    <property type="match status" value="7"/>
</dbReference>
<dbReference type="InParanoid" id="A0A061DHU9"/>
<keyword evidence="5" id="KW-1185">Reference proteome</keyword>
<reference evidence="4 5" key="1">
    <citation type="journal article" date="2013" name="Genome Biol.">
        <title>The genome sequence of the most widely cultivated cacao type and its use to identify candidate genes regulating pod color.</title>
        <authorList>
            <person name="Motamayor J.C."/>
            <person name="Mockaitis K."/>
            <person name="Schmutz J."/>
            <person name="Haiminen N."/>
            <person name="Iii D.L."/>
            <person name="Cornejo O."/>
            <person name="Findley S.D."/>
            <person name="Zheng P."/>
            <person name="Utro F."/>
            <person name="Royaert S."/>
            <person name="Saski C."/>
            <person name="Jenkins J."/>
            <person name="Podicheti R."/>
            <person name="Zhao M."/>
            <person name="Scheffler B.E."/>
            <person name="Stack J.C."/>
            <person name="Feltus F.A."/>
            <person name="Mustiga G.M."/>
            <person name="Amores F."/>
            <person name="Phillips W."/>
            <person name="Marelli J.P."/>
            <person name="May G.D."/>
            <person name="Shapiro H."/>
            <person name="Ma J."/>
            <person name="Bustamante C.D."/>
            <person name="Schnell R.J."/>
            <person name="Main D."/>
            <person name="Gilbert D."/>
            <person name="Parida L."/>
            <person name="Kuhn D.N."/>
        </authorList>
    </citation>
    <scope>NUCLEOTIDE SEQUENCE [LARGE SCALE GENOMIC DNA]</scope>
    <source>
        <strain evidence="5">cv. Matina 1-6</strain>
    </source>
</reference>
<feature type="repeat" description="PPR" evidence="3">
    <location>
        <begin position="557"/>
        <end position="591"/>
    </location>
</feature>
<protein>
    <submittedName>
        <fullName evidence="4">Tetratricopeptide repeat (TPR)-like superfamily protein, putative isoform 1</fullName>
    </submittedName>
</protein>
<dbReference type="Gene3D" id="1.25.40.10">
    <property type="entry name" value="Tetratricopeptide repeat domain"/>
    <property type="match status" value="5"/>
</dbReference>
<dbReference type="Proteomes" id="UP000026915">
    <property type="component" value="Chromosome 1"/>
</dbReference>
<dbReference type="EMBL" id="CM001879">
    <property type="protein sequence ID" value="EOX91772.1"/>
    <property type="molecule type" value="Genomic_DNA"/>
</dbReference>
<dbReference type="EMBL" id="CM001879">
    <property type="protein sequence ID" value="EOX91771.1"/>
    <property type="molecule type" value="Genomic_DNA"/>
</dbReference>
<dbReference type="AlphaFoldDB" id="A0A061DHU9"/>
<dbReference type="FunFam" id="1.25.40.10:FF:000090">
    <property type="entry name" value="Pentatricopeptide repeat-containing protein, chloroplastic"/>
    <property type="match status" value="1"/>
</dbReference>
<keyword evidence="1" id="KW-0677">Repeat</keyword>
<dbReference type="InterPro" id="IPR002885">
    <property type="entry name" value="PPR_rpt"/>
</dbReference>
<feature type="repeat" description="PPR" evidence="3">
    <location>
        <begin position="593"/>
        <end position="628"/>
    </location>
</feature>
<dbReference type="eggNOG" id="KOG4197">
    <property type="taxonomic scope" value="Eukaryota"/>
</dbReference>
<dbReference type="InterPro" id="IPR011990">
    <property type="entry name" value="TPR-like_helical_dom_sf"/>
</dbReference>
<evidence type="ECO:0000313" key="5">
    <source>
        <dbReference type="Proteomes" id="UP000026915"/>
    </source>
</evidence>
<accession>A0A061DHU9</accession>
<evidence type="ECO:0000256" key="3">
    <source>
        <dbReference type="PROSITE-ProRule" id="PRU00708"/>
    </source>
</evidence>
<organism evidence="4 5">
    <name type="scientific">Theobroma cacao</name>
    <name type="common">Cacao</name>
    <name type="synonym">Cocoa</name>
    <dbReference type="NCBI Taxonomy" id="3641"/>
    <lineage>
        <taxon>Eukaryota</taxon>
        <taxon>Viridiplantae</taxon>
        <taxon>Streptophyta</taxon>
        <taxon>Embryophyta</taxon>
        <taxon>Tracheophyta</taxon>
        <taxon>Spermatophyta</taxon>
        <taxon>Magnoliopsida</taxon>
        <taxon>eudicotyledons</taxon>
        <taxon>Gunneridae</taxon>
        <taxon>Pentapetalae</taxon>
        <taxon>rosids</taxon>
        <taxon>malvids</taxon>
        <taxon>Malvales</taxon>
        <taxon>Malvaceae</taxon>
        <taxon>Byttnerioideae</taxon>
        <taxon>Theobroma</taxon>
    </lineage>
</organism>
<feature type="repeat" description="PPR" evidence="3">
    <location>
        <begin position="695"/>
        <end position="729"/>
    </location>
</feature>
<dbReference type="NCBIfam" id="TIGR00756">
    <property type="entry name" value="PPR"/>
    <property type="match status" value="5"/>
</dbReference>
<dbReference type="GO" id="GO:0009451">
    <property type="term" value="P:RNA modification"/>
    <property type="evidence" value="ECO:0007669"/>
    <property type="project" value="InterPro"/>
</dbReference>
<gene>
    <name evidence="4" type="ORF">TCM_000851</name>
</gene>
<comment type="similarity">
    <text evidence="2">Belongs to the PPR family. PCMP-E subfamily.</text>
</comment>
<feature type="repeat" description="PPR" evidence="3">
    <location>
        <begin position="261"/>
        <end position="295"/>
    </location>
</feature>
<dbReference type="GO" id="GO:0003723">
    <property type="term" value="F:RNA binding"/>
    <property type="evidence" value="ECO:0007669"/>
    <property type="project" value="InterPro"/>
</dbReference>
<evidence type="ECO:0000256" key="2">
    <source>
        <dbReference type="ARBA" id="ARBA00061659"/>
    </source>
</evidence>
<dbReference type="PANTHER" id="PTHR47926">
    <property type="entry name" value="PENTATRICOPEPTIDE REPEAT-CONTAINING PROTEIN"/>
    <property type="match status" value="1"/>
</dbReference>
<proteinExistence type="inferred from homology"/>
<dbReference type="Gramene" id="EOX91771">
    <property type="protein sequence ID" value="EOX91771"/>
    <property type="gene ID" value="TCM_000851"/>
</dbReference>
<sequence length="738" mass="82282">MTKVPGFSRKWLTTITDATFNQRQQLINLNTHLAKLTRSTHYEDALNLFNEIQYLHDNVKLDHYTLSTTLKACANLRNVKFGTKLHCYAIKSGLEAYSHVSNTLLLLYSRTQDLGSVKRVFSEIKDPDVYSWTTLLSSCTKLGEIPYACEVFDKMPKKEVAVWNAMITGCVDNGYEDFGFGLFKEMHILGFKHDYYSFASVLSVCSSENLGFGRQVQALVVKTGFSVRASVVNAIITMYFNCEDVVNACLVFDEVESFVRDRITFNVMIDGLMNVGRVEHASIMFREMLEACLSPSELTFVSLMSSCSSRRVGDQVYAQAVMMGFEQCTSVSNAAITMYSSCGDLNTANIVFERLEEKDLVSWNTMVSSYGQGNSGRSAFLVYLEMQRSGIEPDEFTFGSLLSCSEFIEMGEMIHALVFKNGLISRIQVSNALVSSYAKHGKMNQAYQLFQMSPKNLISWNTIISGFFLNGSPAQGLEQLSQLLMLNLRPNAYTLSIAISICANISSLSHGKQLHGYILRHDLFLETSLGNALITMYAKCGTLNWSLRVFNEMIVKDTISWNSLISAFAQHGEGKEAVHCFKAMKDAGRAKPDQATFTSVLSACSHAGLVDDATWIFNSMVNDYGFVPGEDHLSCMVDLLARAGYLDEAERVIDSQHVEAHSNIWWTLFSACAAHTNLRLARTIAGILLETEQNNPSVYVLLSNIYAAAGQWEEAARVRESMKNVGVMKQPGSSWISL</sequence>
<feature type="repeat" description="PPR" evidence="3">
    <location>
        <begin position="359"/>
        <end position="393"/>
    </location>
</feature>
<feature type="repeat" description="PPR" evidence="3">
    <location>
        <begin position="456"/>
        <end position="490"/>
    </location>
</feature>